<sequence>MFARSCPRMGVRFASGNVFYMNKTFSARHLQSVASPLSTGFITPARFSSTTALFAGAPSALTGFGGDSLVETSRLDEPIGLSRQARQDIAKALVGLDMVPTSVLKDCFVCAPRDDQTARGAMPLFAGSCGLLSRATTFRFAGLGQ</sequence>
<evidence type="ECO:0000313" key="1">
    <source>
        <dbReference type="EMBL" id="CAD9090052.1"/>
    </source>
</evidence>
<gene>
    <name evidence="1" type="ORF">NDES1114_LOCUS1301</name>
</gene>
<proteinExistence type="predicted"/>
<dbReference type="EMBL" id="HBGF01001905">
    <property type="protein sequence ID" value="CAD9090052.1"/>
    <property type="molecule type" value="Transcribed_RNA"/>
</dbReference>
<organism evidence="1">
    <name type="scientific">Neobodo designis</name>
    <name type="common">Flagellated protozoan</name>
    <name type="synonym">Bodo designis</name>
    <dbReference type="NCBI Taxonomy" id="312471"/>
    <lineage>
        <taxon>Eukaryota</taxon>
        <taxon>Discoba</taxon>
        <taxon>Euglenozoa</taxon>
        <taxon>Kinetoplastea</taxon>
        <taxon>Metakinetoplastina</taxon>
        <taxon>Neobodonida</taxon>
        <taxon>Neobodo</taxon>
    </lineage>
</organism>
<dbReference type="AlphaFoldDB" id="A0A7S1KZ18"/>
<protein>
    <submittedName>
        <fullName evidence="1">Uncharacterized protein</fullName>
    </submittedName>
</protein>
<reference evidence="1" key="1">
    <citation type="submission" date="2021-01" db="EMBL/GenBank/DDBJ databases">
        <authorList>
            <person name="Corre E."/>
            <person name="Pelletier E."/>
            <person name="Niang G."/>
            <person name="Scheremetjew M."/>
            <person name="Finn R."/>
            <person name="Kale V."/>
            <person name="Holt S."/>
            <person name="Cochrane G."/>
            <person name="Meng A."/>
            <person name="Brown T."/>
            <person name="Cohen L."/>
        </authorList>
    </citation>
    <scope>NUCLEOTIDE SEQUENCE</scope>
    <source>
        <strain evidence="1">CCAP 1951/1</strain>
    </source>
</reference>
<accession>A0A7S1KZ18</accession>
<name>A0A7S1KZ18_NEODS</name>